<feature type="compositionally biased region" description="Polar residues" evidence="1">
    <location>
        <begin position="184"/>
        <end position="207"/>
    </location>
</feature>
<dbReference type="Pfam" id="PF07500">
    <property type="entry name" value="TFIIS_M"/>
    <property type="match status" value="1"/>
</dbReference>
<sequence length="823" mass="90171">MSNNLISEYLFSDMQVVQMEHGSNSLDLPVSEMHMKMVGQVSSNADSHPFYVSTGQMGLVEPRSSNPGFNSLKISSGGTMGLSSVWTTDQLRREDASVMINLAGEKTSYPAKRKADVGPLSNNSSTQRSPLANKRPAHVGADANSVGFLQPSAPQKKTATAQSKLGSPRTPAQSSLNKKMVRNDSISGKSGLQRGQTAKRQTAQIESASKVRSESSDAVRSKMRESLAAALALASQKQDDVSNTEKNQNEAAITLQHMNSQASESNLTVGGNISGSGEVFHSKELAATGKKNDSSVFPAELPSSESSGNRGQAFQQFQYSLPDEDVSFGDNFFVKDDLLQGNGLSWAFDFDVHMGEGKEAQHVEKPKSVEGGAQENGGLVAILTQEDVAFKIEAELFKLFGGVNKKYREKGRSLLFNLKDRNNPELRERVMSGEISPERLCSMSAEELASKELSQWRMAKAEELAQMVVLPDNEVDIRRLVRKTHKGEFQVEVEHDDGIAAEVSGGTSVSTKPQPKKETEPHSPSKAIKEKAPGQESNSGDQDLSGSLIIPADGSDLMQGMMVEELKDAEFLPPIVSLDEFMESLNSEPPFENLSADAAQKTPVSQGESPKPVSSSRVSNRAPSSPKDAFSKKSGIVKEHEVDVKKSSVGSVKQRDLPSIVPKVEYVWDGILQLNISSSVTVGGLFQSGEKTSTKEWPTSLEIKGRVRLDAFEKFVQELPNSRTRAVMVYKGLLFFLVNNFCLLFYQHLAFCLQTRQRGFPYAMVNGVNLCPLILCMYNCSVVIENIEKSDFLPVKCFCYNLRSPKFHSENDILIFFKIRCKQ</sequence>
<dbReference type="InterPro" id="IPR036575">
    <property type="entry name" value="TFIIS_cen_dom_sf"/>
</dbReference>
<feature type="compositionally biased region" description="Basic and acidic residues" evidence="1">
    <location>
        <begin position="515"/>
        <end position="533"/>
    </location>
</feature>
<evidence type="ECO:0000256" key="1">
    <source>
        <dbReference type="SAM" id="MobiDB-lite"/>
    </source>
</evidence>
<name>A0A2G9G7I8_9LAMI</name>
<feature type="compositionally biased region" description="Polar residues" evidence="1">
    <location>
        <begin position="152"/>
        <end position="177"/>
    </location>
</feature>
<dbReference type="EMBL" id="NKXS01006685">
    <property type="protein sequence ID" value="PIN00920.1"/>
    <property type="molecule type" value="Genomic_DNA"/>
</dbReference>
<dbReference type="STRING" id="429701.A0A2G9G7I8"/>
<protein>
    <recommendedName>
        <fullName evidence="2">TFIIS central domain-containing protein</fullName>
    </recommendedName>
</protein>
<feature type="region of interest" description="Disordered" evidence="1">
    <location>
        <begin position="587"/>
        <end position="633"/>
    </location>
</feature>
<dbReference type="Gene3D" id="1.10.472.30">
    <property type="entry name" value="Transcription elongation factor S-II, central domain"/>
    <property type="match status" value="1"/>
</dbReference>
<feature type="region of interest" description="Disordered" evidence="1">
    <location>
        <begin position="494"/>
        <end position="552"/>
    </location>
</feature>
<dbReference type="Pfam" id="PF07744">
    <property type="entry name" value="SPOC"/>
    <property type="match status" value="1"/>
</dbReference>
<comment type="caution">
    <text evidence="3">The sequence shown here is derived from an EMBL/GenBank/DDBJ whole genome shotgun (WGS) entry which is preliminary data.</text>
</comment>
<dbReference type="GO" id="GO:0005634">
    <property type="term" value="C:nucleus"/>
    <property type="evidence" value="ECO:0007669"/>
    <property type="project" value="TreeGrafter"/>
</dbReference>
<evidence type="ECO:0000259" key="2">
    <source>
        <dbReference type="PROSITE" id="PS51321"/>
    </source>
</evidence>
<feature type="region of interest" description="Disordered" evidence="1">
    <location>
        <begin position="110"/>
        <end position="222"/>
    </location>
</feature>
<accession>A0A2G9G7I8</accession>
<feature type="compositionally biased region" description="Polar residues" evidence="1">
    <location>
        <begin position="535"/>
        <end position="545"/>
    </location>
</feature>
<dbReference type="InterPro" id="IPR012921">
    <property type="entry name" value="SPOC_C"/>
</dbReference>
<feature type="region of interest" description="Disordered" evidence="1">
    <location>
        <begin position="291"/>
        <end position="310"/>
    </location>
</feature>
<feature type="compositionally biased region" description="Low complexity" evidence="1">
    <location>
        <begin position="612"/>
        <end position="626"/>
    </location>
</feature>
<dbReference type="SUPFAM" id="SSF46942">
    <property type="entry name" value="Elongation factor TFIIS domain 2"/>
    <property type="match status" value="1"/>
</dbReference>
<dbReference type="CDD" id="cd21538">
    <property type="entry name" value="SPOC_TFIIS"/>
    <property type="match status" value="1"/>
</dbReference>
<organism evidence="3 4">
    <name type="scientific">Handroanthus impetiginosus</name>
    <dbReference type="NCBI Taxonomy" id="429701"/>
    <lineage>
        <taxon>Eukaryota</taxon>
        <taxon>Viridiplantae</taxon>
        <taxon>Streptophyta</taxon>
        <taxon>Embryophyta</taxon>
        <taxon>Tracheophyta</taxon>
        <taxon>Spermatophyta</taxon>
        <taxon>Magnoliopsida</taxon>
        <taxon>eudicotyledons</taxon>
        <taxon>Gunneridae</taxon>
        <taxon>Pentapetalae</taxon>
        <taxon>asterids</taxon>
        <taxon>lamiids</taxon>
        <taxon>Lamiales</taxon>
        <taxon>Bignoniaceae</taxon>
        <taxon>Crescentiina</taxon>
        <taxon>Tabebuia alliance</taxon>
        <taxon>Handroanthus</taxon>
    </lineage>
</organism>
<dbReference type="AlphaFoldDB" id="A0A2G9G7I8"/>
<feature type="compositionally biased region" description="Polar residues" evidence="1">
    <location>
        <begin position="120"/>
        <end position="130"/>
    </location>
</feature>
<dbReference type="Proteomes" id="UP000231279">
    <property type="component" value="Unassembled WGS sequence"/>
</dbReference>
<feature type="compositionally biased region" description="Basic and acidic residues" evidence="1">
    <location>
        <begin position="209"/>
        <end position="222"/>
    </location>
</feature>
<dbReference type="PANTHER" id="PTHR11477">
    <property type="entry name" value="TRANSCRIPTION FACTOR S-II ZINC FINGER DOMAIN-CONTAINING PROTEIN"/>
    <property type="match status" value="1"/>
</dbReference>
<proteinExistence type="predicted"/>
<gene>
    <name evidence="3" type="ORF">CDL12_26580</name>
</gene>
<feature type="domain" description="TFIIS central" evidence="2">
    <location>
        <begin position="362"/>
        <end position="476"/>
    </location>
</feature>
<dbReference type="SMART" id="SM00510">
    <property type="entry name" value="TFS2M"/>
    <property type="match status" value="1"/>
</dbReference>
<evidence type="ECO:0000313" key="4">
    <source>
        <dbReference type="Proteomes" id="UP000231279"/>
    </source>
</evidence>
<dbReference type="OrthoDB" id="1884872at2759"/>
<dbReference type="InterPro" id="IPR003618">
    <property type="entry name" value="TFIIS_cen_dom"/>
</dbReference>
<evidence type="ECO:0000313" key="3">
    <source>
        <dbReference type="EMBL" id="PIN00920.1"/>
    </source>
</evidence>
<reference evidence="4" key="1">
    <citation type="journal article" date="2018" name="Gigascience">
        <title>Genome assembly of the Pink Ipe (Handroanthus impetiginosus, Bignoniaceae), a highly valued, ecologically keystone Neotropical timber forest tree.</title>
        <authorList>
            <person name="Silva-Junior O.B."/>
            <person name="Grattapaglia D."/>
            <person name="Novaes E."/>
            <person name="Collevatti R.G."/>
        </authorList>
    </citation>
    <scope>NUCLEOTIDE SEQUENCE [LARGE SCALE GENOMIC DNA]</scope>
    <source>
        <strain evidence="4">cv. UFG-1</strain>
    </source>
</reference>
<dbReference type="PANTHER" id="PTHR11477:SF20">
    <property type="entry name" value="SPOC DOMAIN _ TRANSCRIPTION ELONGATION FACTOR S-II PROTEIN"/>
    <property type="match status" value="1"/>
</dbReference>
<keyword evidence="4" id="KW-1185">Reference proteome</keyword>
<dbReference type="PROSITE" id="PS51321">
    <property type="entry name" value="TFIIS_CENTRAL"/>
    <property type="match status" value="1"/>
</dbReference>
<dbReference type="GO" id="GO:0006351">
    <property type="term" value="P:DNA-templated transcription"/>
    <property type="evidence" value="ECO:0007669"/>
    <property type="project" value="InterPro"/>
</dbReference>